<protein>
    <submittedName>
        <fullName evidence="3">Gliding motility protein</fullName>
    </submittedName>
</protein>
<dbReference type="EMBL" id="PCPP01000005">
    <property type="protein sequence ID" value="PRB81247.1"/>
    <property type="molecule type" value="Genomic_DNA"/>
</dbReference>
<gene>
    <name evidence="3" type="ORF">CQ022_20820</name>
    <name evidence="4" type="ORF">CQ033_19725</name>
</gene>
<evidence type="ECO:0000313" key="3">
    <source>
        <dbReference type="EMBL" id="PRB81247.1"/>
    </source>
</evidence>
<accession>A0A2S9CL85</accession>
<keyword evidence="5" id="KW-1185">Reference proteome</keyword>
<comment type="caution">
    <text evidence="3">The sequence shown here is derived from an EMBL/GenBank/DDBJ whole genome shotgun (WGS) entry which is preliminary data.</text>
</comment>
<dbReference type="InterPro" id="IPR049712">
    <property type="entry name" value="Poly_export"/>
</dbReference>
<dbReference type="RefSeq" id="WP_105684208.1">
    <property type="nucleotide sequence ID" value="NZ_JBBGZD010000005.1"/>
</dbReference>
<organism evidence="3 6">
    <name type="scientific">Chryseobacterium culicis</name>
    <dbReference type="NCBI Taxonomy" id="680127"/>
    <lineage>
        <taxon>Bacteria</taxon>
        <taxon>Pseudomonadati</taxon>
        <taxon>Bacteroidota</taxon>
        <taxon>Flavobacteriia</taxon>
        <taxon>Flavobacteriales</taxon>
        <taxon>Weeksellaceae</taxon>
        <taxon>Chryseobacterium group</taxon>
        <taxon>Chryseobacterium</taxon>
    </lineage>
</organism>
<proteinExistence type="predicted"/>
<evidence type="ECO:0000313" key="5">
    <source>
        <dbReference type="Proteomes" id="UP000238325"/>
    </source>
</evidence>
<dbReference type="OrthoDB" id="1445882at2"/>
<feature type="domain" description="Polysaccharide export protein N-terminal" evidence="2">
    <location>
        <begin position="47"/>
        <end position="169"/>
    </location>
</feature>
<dbReference type="AlphaFoldDB" id="A0A2S9CL85"/>
<dbReference type="GO" id="GO:0015159">
    <property type="term" value="F:polysaccharide transmembrane transporter activity"/>
    <property type="evidence" value="ECO:0007669"/>
    <property type="project" value="InterPro"/>
</dbReference>
<dbReference type="Proteomes" id="UP000238534">
    <property type="component" value="Unassembled WGS sequence"/>
</dbReference>
<dbReference type="Gene3D" id="3.30.1950.10">
    <property type="entry name" value="wza like domain"/>
    <property type="match status" value="1"/>
</dbReference>
<evidence type="ECO:0000313" key="6">
    <source>
        <dbReference type="Proteomes" id="UP000238534"/>
    </source>
</evidence>
<dbReference type="InterPro" id="IPR003715">
    <property type="entry name" value="Poly_export_N"/>
</dbReference>
<dbReference type="PROSITE" id="PS51257">
    <property type="entry name" value="PROKAR_LIPOPROTEIN"/>
    <property type="match status" value="1"/>
</dbReference>
<sequence length="296" mass="32145">MMKNFKYLFLIFPLLVTSCITTKDVRYLQPSESLVINEEGLVPYNIPVYRITKNDILNLNIVTTPKGDAAQFYSSYNSSGGIGAGTGTAISPAMSGGGSAGGAIGSNSGASRGGNMNFYFNGLKVDTNGDVNVFGIGYVKAEGRTLEDIRKEIQEKVNENFQEGKSEVRLNTDGITYYILGDVETTGLSGEKVAHKNTLTITEALAINGGLNRTIDKKEIVIHRKLPEGIKIAKIDLTREDLMNSPFYYVQNGDEIYLNTRAKSLNGFGKDPIQTLTTGVSVITTALSIYLLLKNL</sequence>
<keyword evidence="1" id="KW-0732">Signal</keyword>
<name>A0A2S9CL85_CHRCI</name>
<evidence type="ECO:0000256" key="1">
    <source>
        <dbReference type="ARBA" id="ARBA00022729"/>
    </source>
</evidence>
<dbReference type="Gene3D" id="3.10.560.10">
    <property type="entry name" value="Outer membrane lipoprotein wza domain like"/>
    <property type="match status" value="1"/>
</dbReference>
<evidence type="ECO:0000259" key="2">
    <source>
        <dbReference type="Pfam" id="PF02563"/>
    </source>
</evidence>
<dbReference type="EMBL" id="PCPH01000006">
    <property type="protein sequence ID" value="PRB88184.1"/>
    <property type="molecule type" value="Genomic_DNA"/>
</dbReference>
<evidence type="ECO:0000313" key="4">
    <source>
        <dbReference type="EMBL" id="PRB88184.1"/>
    </source>
</evidence>
<dbReference type="PANTHER" id="PTHR33619">
    <property type="entry name" value="POLYSACCHARIDE EXPORT PROTEIN GFCE-RELATED"/>
    <property type="match status" value="1"/>
</dbReference>
<dbReference type="PANTHER" id="PTHR33619:SF3">
    <property type="entry name" value="POLYSACCHARIDE EXPORT PROTEIN GFCE-RELATED"/>
    <property type="match status" value="1"/>
</dbReference>
<dbReference type="Proteomes" id="UP000238325">
    <property type="component" value="Unassembled WGS sequence"/>
</dbReference>
<reference evidence="5 6" key="1">
    <citation type="submission" date="2017-09" db="EMBL/GenBank/DDBJ databases">
        <title>Genomic, metabolic, and phenotypic characteristics of bacterial isolates from the natural microbiome of the model nematode Caenorhabditis elegans.</title>
        <authorList>
            <person name="Zimmermann J."/>
            <person name="Obeng N."/>
            <person name="Yang W."/>
            <person name="Obeng O."/>
            <person name="Kissoyan K."/>
            <person name="Pees B."/>
            <person name="Dirksen P."/>
            <person name="Hoppner M."/>
            <person name="Franke A."/>
            <person name="Rosenstiel P."/>
            <person name="Leippe M."/>
            <person name="Dierking K."/>
            <person name="Kaleta C."/>
            <person name="Schulenburg H."/>
        </authorList>
    </citation>
    <scope>NUCLEOTIDE SEQUENCE [LARGE SCALE GENOMIC DNA]</scope>
    <source>
        <strain evidence="3 6">MYb25</strain>
        <strain evidence="4 5">MYb44</strain>
    </source>
</reference>
<dbReference type="Pfam" id="PF02563">
    <property type="entry name" value="Poly_export"/>
    <property type="match status" value="1"/>
</dbReference>